<dbReference type="SUPFAM" id="SSF161098">
    <property type="entry name" value="MetI-like"/>
    <property type="match status" value="1"/>
</dbReference>
<keyword evidence="6 7" id="KW-0472">Membrane</keyword>
<evidence type="ECO:0000313" key="9">
    <source>
        <dbReference type="EMBL" id="BDE05124.1"/>
    </source>
</evidence>
<dbReference type="RefSeq" id="WP_317996188.1">
    <property type="nucleotide sequence ID" value="NZ_AP025523.1"/>
</dbReference>
<gene>
    <name evidence="9" type="ORF">WPS_04000</name>
</gene>
<evidence type="ECO:0000256" key="7">
    <source>
        <dbReference type="RuleBase" id="RU363032"/>
    </source>
</evidence>
<feature type="transmembrane region" description="Helical" evidence="7">
    <location>
        <begin position="240"/>
        <end position="266"/>
    </location>
</feature>
<proteinExistence type="inferred from homology"/>
<keyword evidence="10" id="KW-1185">Reference proteome</keyword>
<dbReference type="GO" id="GO:0055085">
    <property type="term" value="P:transmembrane transport"/>
    <property type="evidence" value="ECO:0007669"/>
    <property type="project" value="InterPro"/>
</dbReference>
<feature type="transmembrane region" description="Helical" evidence="7">
    <location>
        <begin position="137"/>
        <end position="162"/>
    </location>
</feature>
<evidence type="ECO:0000313" key="10">
    <source>
        <dbReference type="Proteomes" id="UP001317532"/>
    </source>
</evidence>
<sequence>MTAYIVRRVAGALPLLLFVSFVSYALMGLAPGGPAGILAQQGRALSPAARAAFAASLGLDKPWYVQYFYWLKELVLHGSLGRSFVDGRPVLERIAEKMPVTLELIVLATILTLAIALPLGIAAAAKRNSAFDVGATALAFTAYGVPIFWLGIVLIDLFAVKLRWFPSSGVSSLGREGDPLDRLWHLALPIVTLTVVGFASWMRYERATMIDVLGQPYIRTARSKGLSERSVLYTHALRNALIPIATLLGLSLPALVGGAYFVEYVFSVPGMGYLGLNAVFQRDYPTVMGITLISAALVIAGNLLADISYALLDPRVRYE</sequence>
<feature type="transmembrane region" description="Helical" evidence="7">
    <location>
        <begin position="182"/>
        <end position="201"/>
    </location>
</feature>
<evidence type="ECO:0000256" key="1">
    <source>
        <dbReference type="ARBA" id="ARBA00004651"/>
    </source>
</evidence>
<dbReference type="KEGG" id="vab:WPS_04000"/>
<feature type="domain" description="ABC transmembrane type-1" evidence="8">
    <location>
        <begin position="98"/>
        <end position="305"/>
    </location>
</feature>
<dbReference type="PANTHER" id="PTHR43163">
    <property type="entry name" value="DIPEPTIDE TRANSPORT SYSTEM PERMEASE PROTEIN DPPB-RELATED"/>
    <property type="match status" value="1"/>
</dbReference>
<comment type="similarity">
    <text evidence="7">Belongs to the binding-protein-dependent transport system permease family.</text>
</comment>
<evidence type="ECO:0000256" key="2">
    <source>
        <dbReference type="ARBA" id="ARBA00022448"/>
    </source>
</evidence>
<dbReference type="PROSITE" id="PS50928">
    <property type="entry name" value="ABC_TM1"/>
    <property type="match status" value="1"/>
</dbReference>
<evidence type="ECO:0000259" key="8">
    <source>
        <dbReference type="PROSITE" id="PS50928"/>
    </source>
</evidence>
<evidence type="ECO:0000256" key="3">
    <source>
        <dbReference type="ARBA" id="ARBA00022475"/>
    </source>
</evidence>
<dbReference type="AlphaFoldDB" id="A0AAN1XU46"/>
<accession>A0AAN1XU46</accession>
<dbReference type="Pfam" id="PF00528">
    <property type="entry name" value="BPD_transp_1"/>
    <property type="match status" value="1"/>
</dbReference>
<keyword evidence="5 7" id="KW-1133">Transmembrane helix</keyword>
<name>A0AAN1XU46_UNVUL</name>
<dbReference type="GO" id="GO:0005886">
    <property type="term" value="C:plasma membrane"/>
    <property type="evidence" value="ECO:0007669"/>
    <property type="project" value="UniProtKB-SubCell"/>
</dbReference>
<keyword evidence="2 7" id="KW-0813">Transport</keyword>
<dbReference type="EMBL" id="AP025523">
    <property type="protein sequence ID" value="BDE05124.1"/>
    <property type="molecule type" value="Genomic_DNA"/>
</dbReference>
<comment type="subcellular location">
    <subcellularLocation>
        <location evidence="1 7">Cell membrane</location>
        <topology evidence="1 7">Multi-pass membrane protein</topology>
    </subcellularLocation>
</comment>
<dbReference type="InterPro" id="IPR000515">
    <property type="entry name" value="MetI-like"/>
</dbReference>
<keyword evidence="3" id="KW-1003">Cell membrane</keyword>
<dbReference type="Gene3D" id="1.10.3720.10">
    <property type="entry name" value="MetI-like"/>
    <property type="match status" value="1"/>
</dbReference>
<reference evidence="9 10" key="1">
    <citation type="journal article" date="2022" name="ISME Commun">
        <title>Vulcanimicrobium alpinus gen. nov. sp. nov., the first cultivated representative of the candidate phylum 'Eremiobacterota', is a metabolically versatile aerobic anoxygenic phototroph.</title>
        <authorList>
            <person name="Yabe S."/>
            <person name="Muto K."/>
            <person name="Abe K."/>
            <person name="Yokota A."/>
            <person name="Staudigel H."/>
            <person name="Tebo B.M."/>
        </authorList>
    </citation>
    <scope>NUCLEOTIDE SEQUENCE [LARGE SCALE GENOMIC DNA]</scope>
    <source>
        <strain evidence="9 10">WC8-2</strain>
    </source>
</reference>
<dbReference type="Proteomes" id="UP001317532">
    <property type="component" value="Chromosome"/>
</dbReference>
<dbReference type="InterPro" id="IPR035906">
    <property type="entry name" value="MetI-like_sf"/>
</dbReference>
<dbReference type="CDD" id="cd06261">
    <property type="entry name" value="TM_PBP2"/>
    <property type="match status" value="1"/>
</dbReference>
<dbReference type="InterPro" id="IPR045621">
    <property type="entry name" value="BPD_transp_1_N"/>
</dbReference>
<organism evidence="9 10">
    <name type="scientific">Vulcanimicrobium alpinum</name>
    <dbReference type="NCBI Taxonomy" id="3016050"/>
    <lineage>
        <taxon>Bacteria</taxon>
        <taxon>Bacillati</taxon>
        <taxon>Vulcanimicrobiota</taxon>
        <taxon>Vulcanimicrobiia</taxon>
        <taxon>Vulcanimicrobiales</taxon>
        <taxon>Vulcanimicrobiaceae</taxon>
        <taxon>Vulcanimicrobium</taxon>
    </lineage>
</organism>
<evidence type="ECO:0000256" key="6">
    <source>
        <dbReference type="ARBA" id="ARBA00023136"/>
    </source>
</evidence>
<dbReference type="PANTHER" id="PTHR43163:SF6">
    <property type="entry name" value="DIPEPTIDE TRANSPORT SYSTEM PERMEASE PROTEIN DPPB-RELATED"/>
    <property type="match status" value="1"/>
</dbReference>
<feature type="transmembrane region" description="Helical" evidence="7">
    <location>
        <begin position="104"/>
        <end position="125"/>
    </location>
</feature>
<evidence type="ECO:0000256" key="5">
    <source>
        <dbReference type="ARBA" id="ARBA00022989"/>
    </source>
</evidence>
<protein>
    <submittedName>
        <fullName evidence="9">Peptide ABC transporter permease</fullName>
    </submittedName>
</protein>
<feature type="transmembrane region" description="Helical" evidence="7">
    <location>
        <begin position="286"/>
        <end position="312"/>
    </location>
</feature>
<dbReference type="Pfam" id="PF19300">
    <property type="entry name" value="BPD_transp_1_N"/>
    <property type="match status" value="1"/>
</dbReference>
<evidence type="ECO:0000256" key="4">
    <source>
        <dbReference type="ARBA" id="ARBA00022692"/>
    </source>
</evidence>
<keyword evidence="4 7" id="KW-0812">Transmembrane</keyword>